<organism evidence="10 11">
    <name type="scientific">Anatilimnocola aggregata</name>
    <dbReference type="NCBI Taxonomy" id="2528021"/>
    <lineage>
        <taxon>Bacteria</taxon>
        <taxon>Pseudomonadati</taxon>
        <taxon>Planctomycetota</taxon>
        <taxon>Planctomycetia</taxon>
        <taxon>Pirellulales</taxon>
        <taxon>Pirellulaceae</taxon>
        <taxon>Anatilimnocola</taxon>
    </lineage>
</organism>
<keyword evidence="11" id="KW-1185">Reference proteome</keyword>
<evidence type="ECO:0000313" key="10">
    <source>
        <dbReference type="EMBL" id="QDU27992.1"/>
    </source>
</evidence>
<dbReference type="Proteomes" id="UP000315017">
    <property type="component" value="Chromosome"/>
</dbReference>
<keyword evidence="3 10" id="KW-0328">Glycosyltransferase</keyword>
<gene>
    <name evidence="10" type="ORF">ETAA8_30840</name>
</gene>
<evidence type="ECO:0000256" key="1">
    <source>
        <dbReference type="ARBA" id="ARBA00004651"/>
    </source>
</evidence>
<dbReference type="EMBL" id="CP036274">
    <property type="protein sequence ID" value="QDU27992.1"/>
    <property type="molecule type" value="Genomic_DNA"/>
</dbReference>
<dbReference type="Pfam" id="PF13231">
    <property type="entry name" value="PMT_2"/>
    <property type="match status" value="1"/>
</dbReference>
<feature type="transmembrane region" description="Helical" evidence="8">
    <location>
        <begin position="398"/>
        <end position="417"/>
    </location>
</feature>
<dbReference type="OrthoDB" id="232864at2"/>
<dbReference type="PANTHER" id="PTHR33908:SF11">
    <property type="entry name" value="MEMBRANE PROTEIN"/>
    <property type="match status" value="1"/>
</dbReference>
<evidence type="ECO:0000256" key="6">
    <source>
        <dbReference type="ARBA" id="ARBA00022989"/>
    </source>
</evidence>
<feature type="transmembrane region" description="Helical" evidence="8">
    <location>
        <begin position="172"/>
        <end position="188"/>
    </location>
</feature>
<evidence type="ECO:0000313" key="11">
    <source>
        <dbReference type="Proteomes" id="UP000315017"/>
    </source>
</evidence>
<dbReference type="InterPro" id="IPR038731">
    <property type="entry name" value="RgtA/B/C-like"/>
</dbReference>
<reference evidence="10 11" key="1">
    <citation type="submission" date="2019-02" db="EMBL/GenBank/DDBJ databases">
        <title>Deep-cultivation of Planctomycetes and their phenomic and genomic characterization uncovers novel biology.</title>
        <authorList>
            <person name="Wiegand S."/>
            <person name="Jogler M."/>
            <person name="Boedeker C."/>
            <person name="Pinto D."/>
            <person name="Vollmers J."/>
            <person name="Rivas-Marin E."/>
            <person name="Kohn T."/>
            <person name="Peeters S.H."/>
            <person name="Heuer A."/>
            <person name="Rast P."/>
            <person name="Oberbeckmann S."/>
            <person name="Bunk B."/>
            <person name="Jeske O."/>
            <person name="Meyerdierks A."/>
            <person name="Storesund J.E."/>
            <person name="Kallscheuer N."/>
            <person name="Luecker S."/>
            <person name="Lage O.M."/>
            <person name="Pohl T."/>
            <person name="Merkel B.J."/>
            <person name="Hornburger P."/>
            <person name="Mueller R.-W."/>
            <person name="Bruemmer F."/>
            <person name="Labrenz M."/>
            <person name="Spormann A.M."/>
            <person name="Op den Camp H."/>
            <person name="Overmann J."/>
            <person name="Amann R."/>
            <person name="Jetten M.S.M."/>
            <person name="Mascher T."/>
            <person name="Medema M.H."/>
            <person name="Devos D.P."/>
            <person name="Kaster A.-K."/>
            <person name="Ovreas L."/>
            <person name="Rohde M."/>
            <person name="Galperin M.Y."/>
            <person name="Jogler C."/>
        </authorList>
    </citation>
    <scope>NUCLEOTIDE SEQUENCE [LARGE SCALE GENOMIC DNA]</scope>
    <source>
        <strain evidence="10 11">ETA_A8</strain>
    </source>
</reference>
<feature type="transmembrane region" description="Helical" evidence="8">
    <location>
        <begin position="97"/>
        <end position="117"/>
    </location>
</feature>
<sequence length="429" mass="47513">MLPGIRTRWVLAAILAVALIVRLGAAFWWQSRVPAGQRFGFPDSESYWQLGQTIAAGQPYEFGPERYRVFRTPGYPLLLSVLFVAGGHDVSVMSGRFLSALLGTLTVALAAALAWQMFDDRTALLTALAVTVYPEAIAQSVFVLSEAPFTPLMIAQLIAWLAAWRASSRRDVVIYSLLAGVAAGVATLMRPSWLLFTPFALGIGIVLTVERVKQLQIGVLMMVGLALTMSPWWYYTYSVAGRFVPTSLQVGASLYDGLSPIATGASDMRFVPEYERLQKQLDAANLPPANQLFEDRLDQRLQRDSVAWITANPQRALQLAGIKFLRIWSPLPNAAEFRSNKLRLVLMISYLPAMILAAIGLWRSRSHGWPVWLLLLPAIYFTSLHMIFVSSIRYRQPAMVPLLILSAVAVSWLITTVRRPPTTSSTSNS</sequence>
<proteinExistence type="predicted"/>
<accession>A0A517YCZ2</accession>
<keyword evidence="7 8" id="KW-0472">Membrane</keyword>
<feature type="transmembrane region" description="Helical" evidence="8">
    <location>
        <begin position="369"/>
        <end position="392"/>
    </location>
</feature>
<dbReference type="RefSeq" id="WP_145089534.1">
    <property type="nucleotide sequence ID" value="NZ_CP036274.1"/>
</dbReference>
<evidence type="ECO:0000256" key="3">
    <source>
        <dbReference type="ARBA" id="ARBA00022676"/>
    </source>
</evidence>
<dbReference type="GO" id="GO:0009103">
    <property type="term" value="P:lipopolysaccharide biosynthetic process"/>
    <property type="evidence" value="ECO:0007669"/>
    <property type="project" value="UniProtKB-ARBA"/>
</dbReference>
<keyword evidence="6 8" id="KW-1133">Transmembrane helix</keyword>
<evidence type="ECO:0000256" key="8">
    <source>
        <dbReference type="SAM" id="Phobius"/>
    </source>
</evidence>
<feature type="transmembrane region" description="Helical" evidence="8">
    <location>
        <begin position="342"/>
        <end position="362"/>
    </location>
</feature>
<feature type="transmembrane region" description="Helical" evidence="8">
    <location>
        <begin position="217"/>
        <end position="235"/>
    </location>
</feature>
<evidence type="ECO:0000256" key="2">
    <source>
        <dbReference type="ARBA" id="ARBA00022475"/>
    </source>
</evidence>
<keyword evidence="4 10" id="KW-0808">Transferase</keyword>
<evidence type="ECO:0000259" key="9">
    <source>
        <dbReference type="Pfam" id="PF13231"/>
    </source>
</evidence>
<dbReference type="AlphaFoldDB" id="A0A517YCZ2"/>
<dbReference type="KEGG" id="aagg:ETAA8_30840"/>
<keyword evidence="2" id="KW-1003">Cell membrane</keyword>
<dbReference type="GO" id="GO:0005886">
    <property type="term" value="C:plasma membrane"/>
    <property type="evidence" value="ECO:0007669"/>
    <property type="project" value="UniProtKB-SubCell"/>
</dbReference>
<feature type="transmembrane region" description="Helical" evidence="8">
    <location>
        <begin position="73"/>
        <end position="90"/>
    </location>
</feature>
<feature type="domain" description="Glycosyltransferase RgtA/B/C/D-like" evidence="9">
    <location>
        <begin position="91"/>
        <end position="235"/>
    </location>
</feature>
<evidence type="ECO:0000256" key="5">
    <source>
        <dbReference type="ARBA" id="ARBA00022692"/>
    </source>
</evidence>
<dbReference type="PANTHER" id="PTHR33908">
    <property type="entry name" value="MANNOSYLTRANSFERASE YKCB-RELATED"/>
    <property type="match status" value="1"/>
</dbReference>
<evidence type="ECO:0000256" key="7">
    <source>
        <dbReference type="ARBA" id="ARBA00023136"/>
    </source>
</evidence>
<evidence type="ECO:0000256" key="4">
    <source>
        <dbReference type="ARBA" id="ARBA00022679"/>
    </source>
</evidence>
<feature type="transmembrane region" description="Helical" evidence="8">
    <location>
        <begin position="137"/>
        <end position="160"/>
    </location>
</feature>
<keyword evidence="5 8" id="KW-0812">Transmembrane</keyword>
<name>A0A517YCZ2_9BACT</name>
<comment type="subcellular location">
    <subcellularLocation>
        <location evidence="1">Cell membrane</location>
        <topology evidence="1">Multi-pass membrane protein</topology>
    </subcellularLocation>
</comment>
<dbReference type="InterPro" id="IPR050297">
    <property type="entry name" value="LipidA_mod_glycosyltrf_83"/>
</dbReference>
<protein>
    <submittedName>
        <fullName evidence="10">Dolichyl-phosphate-mannose-protein mannosyltransferase</fullName>
    </submittedName>
</protein>
<dbReference type="GO" id="GO:0016763">
    <property type="term" value="F:pentosyltransferase activity"/>
    <property type="evidence" value="ECO:0007669"/>
    <property type="project" value="TreeGrafter"/>
</dbReference>